<evidence type="ECO:0000256" key="1">
    <source>
        <dbReference type="ARBA" id="ARBA00022723"/>
    </source>
</evidence>
<dbReference type="Pfam" id="PF04082">
    <property type="entry name" value="Fungal_trans"/>
    <property type="match status" value="1"/>
</dbReference>
<keyword evidence="4" id="KW-0539">Nucleus</keyword>
<feature type="compositionally biased region" description="Acidic residues" evidence="5">
    <location>
        <begin position="243"/>
        <end position="253"/>
    </location>
</feature>
<evidence type="ECO:0000256" key="5">
    <source>
        <dbReference type="SAM" id="MobiDB-lite"/>
    </source>
</evidence>
<sequence>MPSRRVPPERRKRTEISCDKCKSRKQKCHRLLSESSPDGYDSRAPCRYCQTHGFECVTTQTRKKRVFAAVEESLEARVGLLESLVKGLVPDADTSSVEGLRALGASLGIAMPEVPDTRRSSGTPAGAAFSGRGDVKEGSGKASAIAHEEKRQEEQTMPVLRDQQGQMQYIGPASSYIFQIRMRAILAGRNSHCQSQGQFFLFANNVTDKAWVGKVADLQREMSAGRTPRSHEAEDIPAASDGSQDDDDSDDEREASVRTDESLLSGTIPDQLVEAFFERIHPDFPVLSEECFRRKYERFREQKSSPLGSGGGGRVDVDASWVCSFLCILILARRTIPPDDVLSTARGQEAEARWWRKVQTLLPSVVFTSCISAVQALLLAALHLNNTNNKDSCWTLTGAAVRIAIAIGLHRDATLQHGSCVPQNLVLLLRKRLWWTLYQFELMQAASLDRPSAIDDAACNISPAIQLPVKMGADATMEYSTRLLRMLSQACRVVRTMNNSSSASGEDTDDSYSGPLSPAASLIRDMRRWRDNLPRELSQQAATMETSTYEQEVNHNSTVTAWSRRSLLLMHVQYHHTLCVITRNPMLTAASRLFDNSTSNNNVDDENRYRSNNLGVPEGGGGCNAFLTDVCIAAAQDSTRLLFRLDAEGLFDGVTWWDFYFLYQAAQVLVLGVMYDAKRGEDNRRQSPTTGGNSRLNTSRMLLHCCADLAGRVAQNPRVPGTIHRFAVVVGELVGSVEDFIVRGPAAGELDAVTTVPPNPAAANVPLPSSTGFPTMPDSGGDHHQQPPYRHTDDPDCHNNSNNPQISFHMDIDGATAVAAFQEQDGGIHHGEVGRSGGDLPMVGTPSLGIQFPADMAAHFGFPDGSWTYREGQWDDFGSMVLGGGGYGA</sequence>
<dbReference type="CDD" id="cd00067">
    <property type="entry name" value="GAL4"/>
    <property type="match status" value="1"/>
</dbReference>
<evidence type="ECO:0000313" key="8">
    <source>
        <dbReference type="Proteomes" id="UP001446871"/>
    </source>
</evidence>
<dbReference type="CDD" id="cd12148">
    <property type="entry name" value="fungal_TF_MHR"/>
    <property type="match status" value="1"/>
</dbReference>
<dbReference type="SMART" id="SM00906">
    <property type="entry name" value="Fungal_trans"/>
    <property type="match status" value="1"/>
</dbReference>
<feature type="domain" description="Zn(2)-C6 fungal-type" evidence="6">
    <location>
        <begin position="17"/>
        <end position="58"/>
    </location>
</feature>
<dbReference type="InterPro" id="IPR036864">
    <property type="entry name" value="Zn2-C6_fun-type_DNA-bd_sf"/>
</dbReference>
<dbReference type="PROSITE" id="PS50048">
    <property type="entry name" value="ZN2_CY6_FUNGAL_2"/>
    <property type="match status" value="1"/>
</dbReference>
<proteinExistence type="predicted"/>
<gene>
    <name evidence="7" type="ORF">PG996_003030</name>
</gene>
<evidence type="ECO:0000256" key="3">
    <source>
        <dbReference type="ARBA" id="ARBA00023163"/>
    </source>
</evidence>
<dbReference type="Gene3D" id="4.10.240.10">
    <property type="entry name" value="Zn(2)-C6 fungal-type DNA-binding domain"/>
    <property type="match status" value="1"/>
</dbReference>
<name>A0ABR1W037_9PEZI</name>
<dbReference type="PANTHER" id="PTHR47424:SF6">
    <property type="entry name" value="PROLINE UTILIZATION TRANS-ACTIVATOR"/>
    <property type="match status" value="1"/>
</dbReference>
<keyword evidence="8" id="KW-1185">Reference proteome</keyword>
<organism evidence="7 8">
    <name type="scientific">Apiospora saccharicola</name>
    <dbReference type="NCBI Taxonomy" id="335842"/>
    <lineage>
        <taxon>Eukaryota</taxon>
        <taxon>Fungi</taxon>
        <taxon>Dikarya</taxon>
        <taxon>Ascomycota</taxon>
        <taxon>Pezizomycotina</taxon>
        <taxon>Sordariomycetes</taxon>
        <taxon>Xylariomycetidae</taxon>
        <taxon>Amphisphaeriales</taxon>
        <taxon>Apiosporaceae</taxon>
        <taxon>Apiospora</taxon>
    </lineage>
</organism>
<comment type="caution">
    <text evidence="7">The sequence shown here is derived from an EMBL/GenBank/DDBJ whole genome shotgun (WGS) entry which is preliminary data.</text>
</comment>
<keyword evidence="3" id="KW-0804">Transcription</keyword>
<evidence type="ECO:0000259" key="6">
    <source>
        <dbReference type="PROSITE" id="PS50048"/>
    </source>
</evidence>
<keyword evidence="2" id="KW-0805">Transcription regulation</keyword>
<reference evidence="7 8" key="1">
    <citation type="submission" date="2023-01" db="EMBL/GenBank/DDBJ databases">
        <title>Analysis of 21 Apiospora genomes using comparative genomics revels a genus with tremendous synthesis potential of carbohydrate active enzymes and secondary metabolites.</title>
        <authorList>
            <person name="Sorensen T."/>
        </authorList>
    </citation>
    <scope>NUCLEOTIDE SEQUENCE [LARGE SCALE GENOMIC DNA]</scope>
    <source>
        <strain evidence="7 8">CBS 83171</strain>
    </source>
</reference>
<dbReference type="SUPFAM" id="SSF57701">
    <property type="entry name" value="Zn2/Cys6 DNA-binding domain"/>
    <property type="match status" value="1"/>
</dbReference>
<feature type="region of interest" description="Disordered" evidence="5">
    <location>
        <begin position="113"/>
        <end position="158"/>
    </location>
</feature>
<dbReference type="InterPro" id="IPR007219">
    <property type="entry name" value="XnlR_reg_dom"/>
</dbReference>
<dbReference type="InterPro" id="IPR001138">
    <property type="entry name" value="Zn2Cys6_DnaBD"/>
</dbReference>
<protein>
    <recommendedName>
        <fullName evidence="6">Zn(2)-C6 fungal-type domain-containing protein</fullName>
    </recommendedName>
</protein>
<dbReference type="EMBL" id="JAQQWM010000002">
    <property type="protein sequence ID" value="KAK8076860.1"/>
    <property type="molecule type" value="Genomic_DNA"/>
</dbReference>
<dbReference type="Proteomes" id="UP001446871">
    <property type="component" value="Unassembled WGS sequence"/>
</dbReference>
<evidence type="ECO:0000313" key="7">
    <source>
        <dbReference type="EMBL" id="KAK8076860.1"/>
    </source>
</evidence>
<feature type="region of interest" description="Disordered" evidence="5">
    <location>
        <begin position="222"/>
        <end position="261"/>
    </location>
</feature>
<keyword evidence="1" id="KW-0479">Metal-binding</keyword>
<feature type="region of interest" description="Disordered" evidence="5">
    <location>
        <begin position="759"/>
        <end position="808"/>
    </location>
</feature>
<feature type="compositionally biased region" description="Basic and acidic residues" evidence="5">
    <location>
        <begin position="780"/>
        <end position="797"/>
    </location>
</feature>
<dbReference type="InterPro" id="IPR051127">
    <property type="entry name" value="Fungal_SecMet_Regulators"/>
</dbReference>
<accession>A0ABR1W037</accession>
<evidence type="ECO:0000256" key="4">
    <source>
        <dbReference type="ARBA" id="ARBA00023242"/>
    </source>
</evidence>
<dbReference type="PANTHER" id="PTHR47424">
    <property type="entry name" value="REGULATORY PROTEIN GAL4"/>
    <property type="match status" value="1"/>
</dbReference>
<evidence type="ECO:0000256" key="2">
    <source>
        <dbReference type="ARBA" id="ARBA00023015"/>
    </source>
</evidence>